<dbReference type="InterPro" id="IPR036640">
    <property type="entry name" value="ABC1_TM_sf"/>
</dbReference>
<feature type="transmembrane region" description="Helical" evidence="8">
    <location>
        <begin position="147"/>
        <end position="166"/>
    </location>
</feature>
<dbReference type="PANTHER" id="PTHR45136:SF2">
    <property type="entry name" value="ABC TRANSPORTER DOMAIN-CONTAINING PROTEIN"/>
    <property type="match status" value="1"/>
</dbReference>
<evidence type="ECO:0000259" key="9">
    <source>
        <dbReference type="PROSITE" id="PS50929"/>
    </source>
</evidence>
<reference evidence="10" key="1">
    <citation type="submission" date="2018-11" db="EMBL/GenBank/DDBJ databases">
        <authorList>
            <consortium name="Genoscope - CEA"/>
            <person name="William W."/>
        </authorList>
    </citation>
    <scope>NUCLEOTIDE SEQUENCE</scope>
</reference>
<protein>
    <recommendedName>
        <fullName evidence="9">ABC transmembrane type-1 domain-containing protein</fullName>
    </recommendedName>
</protein>
<dbReference type="CDD" id="cd18577">
    <property type="entry name" value="ABC_6TM_Pgp_ABCB1_D1_like"/>
    <property type="match status" value="1"/>
</dbReference>
<dbReference type="GO" id="GO:0005524">
    <property type="term" value="F:ATP binding"/>
    <property type="evidence" value="ECO:0007669"/>
    <property type="project" value="InterPro"/>
</dbReference>
<dbReference type="GO" id="GO:0140359">
    <property type="term" value="F:ABC-type transporter activity"/>
    <property type="evidence" value="ECO:0007669"/>
    <property type="project" value="InterPro"/>
</dbReference>
<dbReference type="GO" id="GO:0016020">
    <property type="term" value="C:membrane"/>
    <property type="evidence" value="ECO:0007669"/>
    <property type="project" value="InterPro"/>
</dbReference>
<keyword evidence="6 8" id="KW-0472">Membrane</keyword>
<feature type="transmembrane region" description="Helical" evidence="8">
    <location>
        <begin position="67"/>
        <end position="89"/>
    </location>
</feature>
<keyword evidence="3 8" id="KW-0812">Transmembrane</keyword>
<dbReference type="Gene3D" id="1.20.1560.10">
    <property type="entry name" value="ABC transporter type 1, transmembrane domain"/>
    <property type="match status" value="1"/>
</dbReference>
<dbReference type="EMBL" id="LR031875">
    <property type="protein sequence ID" value="VDD30231.1"/>
    <property type="molecule type" value="Genomic_DNA"/>
</dbReference>
<evidence type="ECO:0000256" key="1">
    <source>
        <dbReference type="ARBA" id="ARBA00007577"/>
    </source>
</evidence>
<evidence type="ECO:0000256" key="3">
    <source>
        <dbReference type="ARBA" id="ARBA00022692"/>
    </source>
</evidence>
<evidence type="ECO:0000313" key="10">
    <source>
        <dbReference type="EMBL" id="VDD30231.1"/>
    </source>
</evidence>
<evidence type="ECO:0000256" key="5">
    <source>
        <dbReference type="ARBA" id="ARBA00022989"/>
    </source>
</evidence>
<accession>A0A3P6E207</accession>
<comment type="similarity">
    <text evidence="1">Belongs to the ABC transporter superfamily. ABCB family. Multidrug resistance exporter (TC 3.A.1.201) subfamily.</text>
</comment>
<keyword evidence="2" id="KW-0813">Transport</keyword>
<dbReference type="AlphaFoldDB" id="A0A3P6E207"/>
<dbReference type="SUPFAM" id="SSF90123">
    <property type="entry name" value="ABC transporter transmembrane region"/>
    <property type="match status" value="1"/>
</dbReference>
<feature type="transmembrane region" description="Helical" evidence="8">
    <location>
        <begin position="21"/>
        <end position="47"/>
    </location>
</feature>
<keyword evidence="5 8" id="KW-1133">Transmembrane helix</keyword>
<evidence type="ECO:0000256" key="2">
    <source>
        <dbReference type="ARBA" id="ARBA00022448"/>
    </source>
</evidence>
<evidence type="ECO:0000256" key="7">
    <source>
        <dbReference type="ARBA" id="ARBA00023180"/>
    </source>
</evidence>
<evidence type="ECO:0000256" key="8">
    <source>
        <dbReference type="SAM" id="Phobius"/>
    </source>
</evidence>
<dbReference type="PROSITE" id="PS50929">
    <property type="entry name" value="ABC_TM1F"/>
    <property type="match status" value="1"/>
</dbReference>
<organism evidence="10">
    <name type="scientific">Brassica oleracea</name>
    <name type="common">Wild cabbage</name>
    <dbReference type="NCBI Taxonomy" id="3712"/>
    <lineage>
        <taxon>Eukaryota</taxon>
        <taxon>Viridiplantae</taxon>
        <taxon>Streptophyta</taxon>
        <taxon>Embryophyta</taxon>
        <taxon>Tracheophyta</taxon>
        <taxon>Spermatophyta</taxon>
        <taxon>Magnoliopsida</taxon>
        <taxon>eudicotyledons</taxon>
        <taxon>Gunneridae</taxon>
        <taxon>Pentapetalae</taxon>
        <taxon>rosids</taxon>
        <taxon>malvids</taxon>
        <taxon>Brassicales</taxon>
        <taxon>Brassicaceae</taxon>
        <taxon>Brassiceae</taxon>
        <taxon>Brassica</taxon>
    </lineage>
</organism>
<evidence type="ECO:0000256" key="4">
    <source>
        <dbReference type="ARBA" id="ARBA00022737"/>
    </source>
</evidence>
<sequence>MKSCRSIRSIFMHADGVDWMLVGLGLIGAVCDGFITPTVFFITGLLLNDLGGSFSDRTFMTAISKNTVALLYVASASWVICFIEGYCWTRTGERQAARMRQRYLKAVLRQDVGYFDLHVTSTSDVITSVSSDSLVIQDVLSEKLPNFLMNASAFVGSYVVAFIMMWRLIIVGFPFIVLLVIPGLMYGRALISISRKIHEEYNEAGSIAEQAI</sequence>
<dbReference type="Pfam" id="PF00664">
    <property type="entry name" value="ABC_membrane"/>
    <property type="match status" value="1"/>
</dbReference>
<evidence type="ECO:0000256" key="6">
    <source>
        <dbReference type="ARBA" id="ARBA00023136"/>
    </source>
</evidence>
<proteinExistence type="inferred from homology"/>
<keyword evidence="4" id="KW-0677">Repeat</keyword>
<feature type="domain" description="ABC transmembrane type-1" evidence="9">
    <location>
        <begin position="24"/>
        <end position="212"/>
    </location>
</feature>
<dbReference type="PANTHER" id="PTHR45136">
    <property type="entry name" value="ABC TRANSPORTER DOMAIN-CONTAINING PROTEIN"/>
    <property type="match status" value="1"/>
</dbReference>
<feature type="transmembrane region" description="Helical" evidence="8">
    <location>
        <begin position="172"/>
        <end position="191"/>
    </location>
</feature>
<gene>
    <name evidence="10" type="ORF">BOLC9T55554H</name>
</gene>
<keyword evidence="7" id="KW-0325">Glycoprotein</keyword>
<dbReference type="InterPro" id="IPR011527">
    <property type="entry name" value="ABC1_TM_dom"/>
</dbReference>
<name>A0A3P6E207_BRAOL</name>